<dbReference type="FunFam" id="1.25.40.10:FF:000366">
    <property type="entry name" value="Pentatricopeptide (PPR) repeat-containing protein"/>
    <property type="match status" value="1"/>
</dbReference>
<proteinExistence type="inferred from homology"/>
<dbReference type="PANTHER" id="PTHR47926:SF400">
    <property type="entry name" value="PENTACOTRIPEPTIDE-REPEAT REGION OF PRORP DOMAIN-CONTAINING PROTEIN"/>
    <property type="match status" value="1"/>
</dbReference>
<dbReference type="PROSITE" id="PS51375">
    <property type="entry name" value="PPR"/>
    <property type="match status" value="4"/>
</dbReference>
<dbReference type="Pfam" id="PF01535">
    <property type="entry name" value="PPR"/>
    <property type="match status" value="3"/>
</dbReference>
<name>A0AA38S854_9ASTR</name>
<feature type="domain" description="DYW" evidence="4">
    <location>
        <begin position="515"/>
        <end position="600"/>
    </location>
</feature>
<accession>A0AA38S854</accession>
<dbReference type="Proteomes" id="UP001172457">
    <property type="component" value="Chromosome 8"/>
</dbReference>
<comment type="similarity">
    <text evidence="1">Belongs to the PPR family. PCMP-H subfamily.</text>
</comment>
<evidence type="ECO:0000259" key="4">
    <source>
        <dbReference type="Pfam" id="PF14432"/>
    </source>
</evidence>
<dbReference type="InterPro" id="IPR002885">
    <property type="entry name" value="PPR_rpt"/>
</dbReference>
<dbReference type="SUPFAM" id="SSF48452">
    <property type="entry name" value="TPR-like"/>
    <property type="match status" value="1"/>
</dbReference>
<protein>
    <recommendedName>
        <fullName evidence="4">DYW domain-containing protein</fullName>
    </recommendedName>
</protein>
<comment type="caution">
    <text evidence="5">The sequence shown here is derived from an EMBL/GenBank/DDBJ whole genome shotgun (WGS) entry which is preliminary data.</text>
</comment>
<dbReference type="GO" id="GO:0009451">
    <property type="term" value="P:RNA modification"/>
    <property type="evidence" value="ECO:0007669"/>
    <property type="project" value="InterPro"/>
</dbReference>
<dbReference type="FunFam" id="1.25.40.10:FF:000031">
    <property type="entry name" value="Pentatricopeptide repeat-containing protein mitochondrial"/>
    <property type="match status" value="1"/>
</dbReference>
<evidence type="ECO:0000256" key="3">
    <source>
        <dbReference type="PROSITE-ProRule" id="PRU00708"/>
    </source>
</evidence>
<dbReference type="FunFam" id="1.25.40.10:FF:000470">
    <property type="entry name" value="Pentatricopeptide repeat-containing protein At5g66520"/>
    <property type="match status" value="1"/>
</dbReference>
<dbReference type="AlphaFoldDB" id="A0AA38S854"/>
<dbReference type="EMBL" id="JARYMX010000008">
    <property type="protein sequence ID" value="KAJ9537553.1"/>
    <property type="molecule type" value="Genomic_DNA"/>
</dbReference>
<dbReference type="PANTHER" id="PTHR47926">
    <property type="entry name" value="PENTATRICOPEPTIDE REPEAT-CONTAINING PROTEIN"/>
    <property type="match status" value="1"/>
</dbReference>
<organism evidence="5 6">
    <name type="scientific">Centaurea solstitialis</name>
    <name type="common">yellow star-thistle</name>
    <dbReference type="NCBI Taxonomy" id="347529"/>
    <lineage>
        <taxon>Eukaryota</taxon>
        <taxon>Viridiplantae</taxon>
        <taxon>Streptophyta</taxon>
        <taxon>Embryophyta</taxon>
        <taxon>Tracheophyta</taxon>
        <taxon>Spermatophyta</taxon>
        <taxon>Magnoliopsida</taxon>
        <taxon>eudicotyledons</taxon>
        <taxon>Gunneridae</taxon>
        <taxon>Pentapetalae</taxon>
        <taxon>asterids</taxon>
        <taxon>campanulids</taxon>
        <taxon>Asterales</taxon>
        <taxon>Asteraceae</taxon>
        <taxon>Carduoideae</taxon>
        <taxon>Cardueae</taxon>
        <taxon>Centaureinae</taxon>
        <taxon>Centaurea</taxon>
    </lineage>
</organism>
<feature type="repeat" description="PPR" evidence="3">
    <location>
        <begin position="165"/>
        <end position="199"/>
    </location>
</feature>
<dbReference type="GO" id="GO:0008270">
    <property type="term" value="F:zinc ion binding"/>
    <property type="evidence" value="ECO:0007669"/>
    <property type="project" value="InterPro"/>
</dbReference>
<dbReference type="Pfam" id="PF14432">
    <property type="entry name" value="DYW_deaminase"/>
    <property type="match status" value="1"/>
</dbReference>
<dbReference type="Gene3D" id="1.25.40.10">
    <property type="entry name" value="Tetratricopeptide repeat domain"/>
    <property type="match status" value="2"/>
</dbReference>
<feature type="repeat" description="PPR" evidence="3">
    <location>
        <begin position="300"/>
        <end position="334"/>
    </location>
</feature>
<evidence type="ECO:0000313" key="5">
    <source>
        <dbReference type="EMBL" id="KAJ9537553.1"/>
    </source>
</evidence>
<dbReference type="InterPro" id="IPR032867">
    <property type="entry name" value="DYW_dom"/>
</dbReference>
<reference evidence="5" key="1">
    <citation type="submission" date="2023-03" db="EMBL/GenBank/DDBJ databases">
        <title>Chromosome-scale reference genome and RAD-based genetic map of yellow starthistle (Centaurea solstitialis) reveal putative structural variation and QTLs associated with invader traits.</title>
        <authorList>
            <person name="Reatini B."/>
            <person name="Cang F.A."/>
            <person name="Jiang Q."/>
            <person name="Mckibben M.T.W."/>
            <person name="Barker M.S."/>
            <person name="Rieseberg L.H."/>
            <person name="Dlugosch K.M."/>
        </authorList>
    </citation>
    <scope>NUCLEOTIDE SEQUENCE</scope>
    <source>
        <strain evidence="5">CAN-66</strain>
        <tissue evidence="5">Leaf</tissue>
    </source>
</reference>
<dbReference type="Pfam" id="PF13041">
    <property type="entry name" value="PPR_2"/>
    <property type="match status" value="1"/>
</dbReference>
<dbReference type="GO" id="GO:0003723">
    <property type="term" value="F:RNA binding"/>
    <property type="evidence" value="ECO:0007669"/>
    <property type="project" value="InterPro"/>
</dbReference>
<dbReference type="NCBIfam" id="TIGR00756">
    <property type="entry name" value="PPR"/>
    <property type="match status" value="3"/>
</dbReference>
<dbReference type="InterPro" id="IPR011990">
    <property type="entry name" value="TPR-like_helical_dom_sf"/>
</dbReference>
<evidence type="ECO:0000256" key="1">
    <source>
        <dbReference type="ARBA" id="ARBA00006643"/>
    </source>
</evidence>
<dbReference type="InterPro" id="IPR046960">
    <property type="entry name" value="PPR_At4g14850-like_plant"/>
</dbReference>
<gene>
    <name evidence="5" type="ORF">OSB04_030286</name>
</gene>
<feature type="repeat" description="PPR" evidence="3">
    <location>
        <begin position="335"/>
        <end position="365"/>
    </location>
</feature>
<dbReference type="InterPro" id="IPR046848">
    <property type="entry name" value="E_motif"/>
</dbReference>
<dbReference type="Pfam" id="PF13812">
    <property type="entry name" value="PPR_3"/>
    <property type="match status" value="1"/>
</dbReference>
<sequence length="609" mass="69188">MVGTSVHQNIFLPQPKDNNRRRGAIDIGSREQECISLLKRCKNMEELKQSHCLTLKLGLVLSPFCTGNLISTCALSDWGSMDYACLIFNQLDSPNSFEFNTMIRGHIKDMNLEEAITFYDLMLQTGIKPNNFTYPSLLKGCAYLHRLKEGMQFHGHVFKIGVQDDVFVQNSLISMYGKCGELKNSYSVFEQMADVDKSLASWSALIAAHASKEMWSECLGLFKELTSQKCWRAEESVCVSVLSSCTNLGALDLGRSTHGFLIKNLSGLNVIMETSLLDMYLKCGSLTKGLSIFERMKVKNQWSYSVVISGLAFHGCGREALRVFSEMLEQEFEPDEVVYVGVLTACSHAGLVHEGLQLFEKMKDEHQIKPTIHHYGCLVDLLSKAGKVREAFELVKSMPMEANDVLWYSLLGACRVHQDVELGELVAEKLLQLNPQSTSAYVMLSNMYAKAQRWEHVGLTRGEMAQKGLTKTPGFSFIQVKRKVYQFVSNDLTWPQSEGIPDMVQQMEWQLKFEGYYPDTSEVLFDVDEEEKRERLSRHSQKLAIAFGLIHTSQDSPIRIVRSMRMCKDCHTYTKMISAIYRRRITVRDRNRFHHFEDGLALVKIIGAV</sequence>
<evidence type="ECO:0000313" key="6">
    <source>
        <dbReference type="Proteomes" id="UP001172457"/>
    </source>
</evidence>
<evidence type="ECO:0000256" key="2">
    <source>
        <dbReference type="ARBA" id="ARBA00022737"/>
    </source>
</evidence>
<keyword evidence="2" id="KW-0677">Repeat</keyword>
<dbReference type="Pfam" id="PF20431">
    <property type="entry name" value="E_motif"/>
    <property type="match status" value="1"/>
</dbReference>
<keyword evidence="6" id="KW-1185">Reference proteome</keyword>
<feature type="repeat" description="PPR" evidence="3">
    <location>
        <begin position="95"/>
        <end position="129"/>
    </location>
</feature>